<protein>
    <recommendedName>
        <fullName evidence="4">DUF2993 domain-containing protein</fullName>
    </recommendedName>
</protein>
<feature type="compositionally biased region" description="Polar residues" evidence="1">
    <location>
        <begin position="178"/>
        <end position="189"/>
    </location>
</feature>
<dbReference type="InterPro" id="IPR021373">
    <property type="entry name" value="DUF2993"/>
</dbReference>
<sequence length="293" mass="31984">MGRVAVQGAAIGPDFLPQGFPPARHHPVPHPMVKTQLIRKVLSPAVRLWLRSQVDSAASLDFALEGSDRQLLSGIVPKVSVAGGEVVYKGLCLSQLEITGEGIHINLKQVLRGKPVQLLEPIFVQATLRMADTDMNRCLESPLLAKALSELLDQWLEPLAASFSVEPNPGTNPAPDTEGNNPQSLSQSPPEAIASHWRDIKIQFQPDHFQLWATLTQTQGDPLTVIMGANLRLQDPHTIMLEQLQWQTNDPAATAALESLDHLTLDLGRDVAFGTLQLEEGQLLCQGDLLVRP</sequence>
<dbReference type="Proteomes" id="UP000034681">
    <property type="component" value="Unassembled WGS sequence"/>
</dbReference>
<evidence type="ECO:0000313" key="3">
    <source>
        <dbReference type="Proteomes" id="UP000034681"/>
    </source>
</evidence>
<keyword evidence="3" id="KW-1185">Reference proteome</keyword>
<reference evidence="2" key="1">
    <citation type="submission" date="2012-04" db="EMBL/GenBank/DDBJ databases">
        <authorList>
            <person name="Borisov I.G."/>
            <person name="Ivanikova N.V."/>
            <person name="Pinevich A.V."/>
        </authorList>
    </citation>
    <scope>NUCLEOTIDE SEQUENCE</scope>
    <source>
        <strain evidence="2">CALU 1027</strain>
    </source>
</reference>
<evidence type="ECO:0000313" key="2">
    <source>
        <dbReference type="EMBL" id="KKJ01244.1"/>
    </source>
</evidence>
<evidence type="ECO:0000256" key="1">
    <source>
        <dbReference type="SAM" id="MobiDB-lite"/>
    </source>
</evidence>
<dbReference type="AlphaFoldDB" id="A0A0M2Q2P7"/>
<dbReference type="OrthoDB" id="460303at2"/>
<dbReference type="eggNOG" id="ENOG5033V3Q">
    <property type="taxonomic scope" value="Bacteria"/>
</dbReference>
<dbReference type="Pfam" id="PF11209">
    <property type="entry name" value="LmeA"/>
    <property type="match status" value="1"/>
</dbReference>
<proteinExistence type="predicted"/>
<feature type="region of interest" description="Disordered" evidence="1">
    <location>
        <begin position="163"/>
        <end position="190"/>
    </location>
</feature>
<dbReference type="RefSeq" id="WP_017713848.1">
    <property type="nucleotide sequence ID" value="NZ_KB235941.1"/>
</dbReference>
<gene>
    <name evidence="2" type="ORF">PROH_02410</name>
</gene>
<organism evidence="2 3">
    <name type="scientific">Prochlorothrix hollandica PCC 9006 = CALU 1027</name>
    <dbReference type="NCBI Taxonomy" id="317619"/>
    <lineage>
        <taxon>Bacteria</taxon>
        <taxon>Bacillati</taxon>
        <taxon>Cyanobacteriota</taxon>
        <taxon>Cyanophyceae</taxon>
        <taxon>Prochlorotrichales</taxon>
        <taxon>Prochlorotrichaceae</taxon>
        <taxon>Prochlorothrix</taxon>
    </lineage>
</organism>
<dbReference type="EMBL" id="AJTX02000002">
    <property type="protein sequence ID" value="KKJ01244.1"/>
    <property type="molecule type" value="Genomic_DNA"/>
</dbReference>
<comment type="caution">
    <text evidence="2">The sequence shown here is derived from an EMBL/GenBank/DDBJ whole genome shotgun (WGS) entry which is preliminary data.</text>
</comment>
<name>A0A0M2Q2P7_PROHO</name>
<evidence type="ECO:0008006" key="4">
    <source>
        <dbReference type="Google" id="ProtNLM"/>
    </source>
</evidence>
<dbReference type="STRING" id="317619.GCA_000332315_03661"/>
<accession>A0A0M2Q2P7</accession>